<evidence type="ECO:0000313" key="2">
    <source>
        <dbReference type="Proteomes" id="UP001057402"/>
    </source>
</evidence>
<organism evidence="1 2">
    <name type="scientific">Melastoma candidum</name>
    <dbReference type="NCBI Taxonomy" id="119954"/>
    <lineage>
        <taxon>Eukaryota</taxon>
        <taxon>Viridiplantae</taxon>
        <taxon>Streptophyta</taxon>
        <taxon>Embryophyta</taxon>
        <taxon>Tracheophyta</taxon>
        <taxon>Spermatophyta</taxon>
        <taxon>Magnoliopsida</taxon>
        <taxon>eudicotyledons</taxon>
        <taxon>Gunneridae</taxon>
        <taxon>Pentapetalae</taxon>
        <taxon>rosids</taxon>
        <taxon>malvids</taxon>
        <taxon>Myrtales</taxon>
        <taxon>Melastomataceae</taxon>
        <taxon>Melastomatoideae</taxon>
        <taxon>Melastomateae</taxon>
        <taxon>Melastoma</taxon>
    </lineage>
</organism>
<protein>
    <submittedName>
        <fullName evidence="1">Uncharacterized protein</fullName>
    </submittedName>
</protein>
<dbReference type="Proteomes" id="UP001057402">
    <property type="component" value="Chromosome 7"/>
</dbReference>
<sequence>MRATMERAPKDTTSLTELRAAGNNFDERHVIRLNARVEHLGEEPQRLTESAIANPAGDRGSVRDRNRVNLRKGKDEG</sequence>
<dbReference type="EMBL" id="CM042886">
    <property type="protein sequence ID" value="KAI4340476.1"/>
    <property type="molecule type" value="Genomic_DNA"/>
</dbReference>
<gene>
    <name evidence="1" type="ORF">MLD38_025306</name>
</gene>
<proteinExistence type="predicted"/>
<accession>A0ACB9NWJ8</accession>
<evidence type="ECO:0000313" key="1">
    <source>
        <dbReference type="EMBL" id="KAI4340476.1"/>
    </source>
</evidence>
<reference evidence="2" key="1">
    <citation type="journal article" date="2023" name="Front. Plant Sci.">
        <title>Chromosomal-level genome assembly of Melastoma candidum provides insights into trichome evolution.</title>
        <authorList>
            <person name="Zhong Y."/>
            <person name="Wu W."/>
            <person name="Sun C."/>
            <person name="Zou P."/>
            <person name="Liu Y."/>
            <person name="Dai S."/>
            <person name="Zhou R."/>
        </authorList>
    </citation>
    <scope>NUCLEOTIDE SEQUENCE [LARGE SCALE GENOMIC DNA]</scope>
</reference>
<name>A0ACB9NWJ8_9MYRT</name>
<keyword evidence="2" id="KW-1185">Reference proteome</keyword>
<comment type="caution">
    <text evidence="1">The sequence shown here is derived from an EMBL/GenBank/DDBJ whole genome shotgun (WGS) entry which is preliminary data.</text>
</comment>